<evidence type="ECO:0000313" key="2">
    <source>
        <dbReference type="EMBL" id="KAJ8795328.1"/>
    </source>
</evidence>
<dbReference type="EMBL" id="JAIQCJ010000577">
    <property type="protein sequence ID" value="KAJ8795328.1"/>
    <property type="molecule type" value="Genomic_DNA"/>
</dbReference>
<comment type="caution">
    <text evidence="2">The sequence shown here is derived from an EMBL/GenBank/DDBJ whole genome shotgun (WGS) entry which is preliminary data.</text>
</comment>
<dbReference type="PANTHER" id="PTHR46990:SF1">
    <property type="entry name" value="GLUTAREDOXIN DOMAIN-CONTAINING CYSTEINE-RICH PROTEIN 1"/>
    <property type="match status" value="1"/>
</dbReference>
<dbReference type="GO" id="GO:0032420">
    <property type="term" value="C:stereocilium"/>
    <property type="evidence" value="ECO:0007669"/>
    <property type="project" value="TreeGrafter"/>
</dbReference>
<dbReference type="AlphaFoldDB" id="A0AB34HW46"/>
<sequence>MLKREMKPENDRSRKVRFRIASSHSGRVLKEVYEDGQPAGSLDSECASICAIDGLSESDGQQNGHIGSEGDEQENDQDNLLVLARAASEKGFGRGEGGVRRRGEPAAAEAGVTLHQPEARRAFSRGSCPRITGPWQWRAAQAPGRGGVESDLCSHTGFLVAAAADLASHARLWVRADSRGSCPSVELS</sequence>
<evidence type="ECO:0000313" key="3">
    <source>
        <dbReference type="Proteomes" id="UP001159641"/>
    </source>
</evidence>
<dbReference type="GO" id="GO:0060091">
    <property type="term" value="C:kinocilium"/>
    <property type="evidence" value="ECO:0007669"/>
    <property type="project" value="TreeGrafter"/>
</dbReference>
<dbReference type="GO" id="GO:0060122">
    <property type="term" value="P:inner ear receptor cell stereocilium organization"/>
    <property type="evidence" value="ECO:0007669"/>
    <property type="project" value="TreeGrafter"/>
</dbReference>
<evidence type="ECO:0008006" key="4">
    <source>
        <dbReference type="Google" id="ProtNLM"/>
    </source>
</evidence>
<gene>
    <name evidence="2" type="ORF">J1605_018343</name>
</gene>
<proteinExistence type="predicted"/>
<dbReference type="GO" id="GO:0007605">
    <property type="term" value="P:sensory perception of sound"/>
    <property type="evidence" value="ECO:0007669"/>
    <property type="project" value="InterPro"/>
</dbReference>
<name>A0AB34HW46_ESCRO</name>
<dbReference type="PANTHER" id="PTHR46990">
    <property type="entry name" value="GLUTAREDOXIN DOMAIN-CONTAINING CYSTEINE-RICH PROTEIN 1"/>
    <property type="match status" value="1"/>
</dbReference>
<keyword evidence="3" id="KW-1185">Reference proteome</keyword>
<evidence type="ECO:0000256" key="1">
    <source>
        <dbReference type="SAM" id="MobiDB-lite"/>
    </source>
</evidence>
<organism evidence="2 3">
    <name type="scientific">Eschrichtius robustus</name>
    <name type="common">California gray whale</name>
    <name type="synonym">Eschrichtius gibbosus</name>
    <dbReference type="NCBI Taxonomy" id="9764"/>
    <lineage>
        <taxon>Eukaryota</taxon>
        <taxon>Metazoa</taxon>
        <taxon>Chordata</taxon>
        <taxon>Craniata</taxon>
        <taxon>Vertebrata</taxon>
        <taxon>Euteleostomi</taxon>
        <taxon>Mammalia</taxon>
        <taxon>Eutheria</taxon>
        <taxon>Laurasiatheria</taxon>
        <taxon>Artiodactyla</taxon>
        <taxon>Whippomorpha</taxon>
        <taxon>Cetacea</taxon>
        <taxon>Mysticeti</taxon>
        <taxon>Eschrichtiidae</taxon>
        <taxon>Eschrichtius</taxon>
    </lineage>
</organism>
<dbReference type="InterPro" id="IPR042797">
    <property type="entry name" value="GRXCR1"/>
</dbReference>
<accession>A0AB34HW46</accession>
<reference evidence="2 3" key="1">
    <citation type="submission" date="2022-11" db="EMBL/GenBank/DDBJ databases">
        <title>Whole genome sequence of Eschrichtius robustus ER-17-0199.</title>
        <authorList>
            <person name="Bruniche-Olsen A."/>
            <person name="Black A.N."/>
            <person name="Fields C.J."/>
            <person name="Walden K."/>
            <person name="Dewoody J.A."/>
        </authorList>
    </citation>
    <scope>NUCLEOTIDE SEQUENCE [LARGE SCALE GENOMIC DNA]</scope>
    <source>
        <strain evidence="2">ER-17-0199</strain>
        <tissue evidence="2">Blubber</tissue>
    </source>
</reference>
<feature type="region of interest" description="Disordered" evidence="1">
    <location>
        <begin position="53"/>
        <end position="75"/>
    </location>
</feature>
<dbReference type="Proteomes" id="UP001159641">
    <property type="component" value="Unassembled WGS sequence"/>
</dbReference>
<protein>
    <recommendedName>
        <fullName evidence="4">Glutaredoxin domain-containing cysteine-rich protein 1</fullName>
    </recommendedName>
</protein>